<organism evidence="1 2">
    <name type="scientific">Methylocystis iwaonis</name>
    <dbReference type="NCBI Taxonomy" id="2885079"/>
    <lineage>
        <taxon>Bacteria</taxon>
        <taxon>Pseudomonadati</taxon>
        <taxon>Pseudomonadota</taxon>
        <taxon>Alphaproteobacteria</taxon>
        <taxon>Hyphomicrobiales</taxon>
        <taxon>Methylocystaceae</taxon>
        <taxon>Methylocystis</taxon>
    </lineage>
</organism>
<sequence length="237" mass="26632">MMKLFGSWRDNLSAYADDFAANGFIVIKQGMHTEFLDYAKAQIERCISGGDISRSKRRLKQEYLFTFPEQREAVAEFVETIGRLTGLPYTDLIISERHLKVYREDAPQNPPPHKDRHGTQLSIGVPLEVGAASRLILYPYHERSENTFDSYDEFLASLSESEKPENALRGVDPVTIDTRPGDLIVFWGSTIWHERTNAAGAKVLYFKMNALGLDPLGENLAALPLAAQREPQSADVS</sequence>
<accession>A0ABN6VE82</accession>
<proteinExistence type="predicted"/>
<reference evidence="1 2" key="1">
    <citation type="journal article" date="2023" name="Int. J. Syst. Evol. Microbiol.">
        <title>Methylocystis iwaonis sp. nov., a type II methane-oxidizing bacterium from surface soil of a rice paddy field in Japan, and emended description of the genus Methylocystis (ex Whittenbury et al. 1970) Bowman et al. 1993.</title>
        <authorList>
            <person name="Kaise H."/>
            <person name="Sawadogo J.B."/>
            <person name="Alam M.S."/>
            <person name="Ueno C."/>
            <person name="Dianou D."/>
            <person name="Shinjo R."/>
            <person name="Asakawa S."/>
        </authorList>
    </citation>
    <scope>NUCLEOTIDE SEQUENCE [LARGE SCALE GENOMIC DNA]</scope>
    <source>
        <strain evidence="1 2">SS37A-Re</strain>
    </source>
</reference>
<protein>
    <submittedName>
        <fullName evidence="1">Uncharacterized protein</fullName>
    </submittedName>
</protein>
<dbReference type="Proteomes" id="UP001317629">
    <property type="component" value="Chromosome"/>
</dbReference>
<dbReference type="EMBL" id="AP027142">
    <property type="protein sequence ID" value="BDV33514.1"/>
    <property type="molecule type" value="Genomic_DNA"/>
</dbReference>
<evidence type="ECO:0000313" key="1">
    <source>
        <dbReference type="EMBL" id="BDV33514.1"/>
    </source>
</evidence>
<keyword evidence="2" id="KW-1185">Reference proteome</keyword>
<name>A0ABN6VE82_9HYPH</name>
<evidence type="ECO:0000313" key="2">
    <source>
        <dbReference type="Proteomes" id="UP001317629"/>
    </source>
</evidence>
<dbReference type="RefSeq" id="WP_281930966.1">
    <property type="nucleotide sequence ID" value="NZ_AP027142.1"/>
</dbReference>
<gene>
    <name evidence="1" type="ORF">SS37A_10430</name>
</gene>